<dbReference type="Proteomes" id="UP001188597">
    <property type="component" value="Unassembled WGS sequence"/>
</dbReference>
<gene>
    <name evidence="3" type="ORF">RJ639_024226</name>
</gene>
<accession>A0AA88V1D4</accession>
<evidence type="ECO:0000256" key="1">
    <source>
        <dbReference type="SAM" id="MobiDB-lite"/>
    </source>
</evidence>
<dbReference type="EMBL" id="JAVXUP010003279">
    <property type="protein sequence ID" value="KAK2999453.1"/>
    <property type="molecule type" value="Genomic_DNA"/>
</dbReference>
<keyword evidence="4" id="KW-1185">Reference proteome</keyword>
<feature type="domain" description="Chalcone/stilbene synthase N-terminal" evidence="2">
    <location>
        <begin position="1"/>
        <end position="35"/>
    </location>
</feature>
<feature type="region of interest" description="Disordered" evidence="1">
    <location>
        <begin position="88"/>
        <end position="115"/>
    </location>
</feature>
<dbReference type="Pfam" id="PF00195">
    <property type="entry name" value="Chal_sti_synt_N"/>
    <property type="match status" value="1"/>
</dbReference>
<organism evidence="3 4">
    <name type="scientific">Escallonia herrerae</name>
    <dbReference type="NCBI Taxonomy" id="1293975"/>
    <lineage>
        <taxon>Eukaryota</taxon>
        <taxon>Viridiplantae</taxon>
        <taxon>Streptophyta</taxon>
        <taxon>Embryophyta</taxon>
        <taxon>Tracheophyta</taxon>
        <taxon>Spermatophyta</taxon>
        <taxon>Magnoliopsida</taxon>
        <taxon>eudicotyledons</taxon>
        <taxon>Gunneridae</taxon>
        <taxon>Pentapetalae</taxon>
        <taxon>asterids</taxon>
        <taxon>campanulids</taxon>
        <taxon>Escalloniales</taxon>
        <taxon>Escalloniaceae</taxon>
        <taxon>Escallonia</taxon>
    </lineage>
</organism>
<protein>
    <recommendedName>
        <fullName evidence="2">Chalcone/stilbene synthase N-terminal domain-containing protein</fullName>
    </recommendedName>
</protein>
<feature type="compositionally biased region" description="Low complexity" evidence="1">
    <location>
        <begin position="89"/>
        <end position="99"/>
    </location>
</feature>
<dbReference type="GO" id="GO:0016746">
    <property type="term" value="F:acyltransferase activity"/>
    <property type="evidence" value="ECO:0007669"/>
    <property type="project" value="InterPro"/>
</dbReference>
<dbReference type="InterPro" id="IPR001099">
    <property type="entry name" value="Chalcone/stilbene_synt_N"/>
</dbReference>
<dbReference type="Gene3D" id="3.40.47.10">
    <property type="match status" value="1"/>
</dbReference>
<name>A0AA88V1D4_9ASTE</name>
<sequence length="115" mass="12387">MIYQHGYFAGGTILRLAKDLAENNAGACVLVVCSADHSRLFCGLDRVLSRGGGDIGFKRLAIRAELTKKWIPVAMVRVEVVKEGVWGQRGRTTSGSGDDSGYELAVCSGGEEVRR</sequence>
<evidence type="ECO:0000313" key="3">
    <source>
        <dbReference type="EMBL" id="KAK2999453.1"/>
    </source>
</evidence>
<evidence type="ECO:0000259" key="2">
    <source>
        <dbReference type="Pfam" id="PF00195"/>
    </source>
</evidence>
<comment type="caution">
    <text evidence="3">The sequence shown here is derived from an EMBL/GenBank/DDBJ whole genome shotgun (WGS) entry which is preliminary data.</text>
</comment>
<dbReference type="SUPFAM" id="SSF53901">
    <property type="entry name" value="Thiolase-like"/>
    <property type="match status" value="1"/>
</dbReference>
<proteinExistence type="predicted"/>
<dbReference type="AlphaFoldDB" id="A0AA88V1D4"/>
<evidence type="ECO:0000313" key="4">
    <source>
        <dbReference type="Proteomes" id="UP001188597"/>
    </source>
</evidence>
<dbReference type="InterPro" id="IPR016039">
    <property type="entry name" value="Thiolase-like"/>
</dbReference>
<reference evidence="3" key="1">
    <citation type="submission" date="2022-12" db="EMBL/GenBank/DDBJ databases">
        <title>Draft genome assemblies for two species of Escallonia (Escalloniales).</title>
        <authorList>
            <person name="Chanderbali A."/>
            <person name="Dervinis C."/>
            <person name="Anghel I."/>
            <person name="Soltis D."/>
            <person name="Soltis P."/>
            <person name="Zapata F."/>
        </authorList>
    </citation>
    <scope>NUCLEOTIDE SEQUENCE</scope>
    <source>
        <strain evidence="3">UCBG64.0493</strain>
        <tissue evidence="3">Leaf</tissue>
    </source>
</reference>